<reference evidence="2 3" key="1">
    <citation type="submission" date="2019-09" db="EMBL/GenBank/DDBJ databases">
        <title>Whole-genome sequence of the purple sulfur bacterium Thiohalocapsa marina DSM 19078.</title>
        <authorList>
            <person name="Kyndt J.A."/>
            <person name="Meyer T.E."/>
        </authorList>
    </citation>
    <scope>NUCLEOTIDE SEQUENCE [LARGE SCALE GENOMIC DNA]</scope>
    <source>
        <strain evidence="2 3">DSM 19078</strain>
    </source>
</reference>
<keyword evidence="3" id="KW-1185">Reference proteome</keyword>
<comment type="caution">
    <text evidence="2">The sequence shown here is derived from an EMBL/GenBank/DDBJ whole genome shotgun (WGS) entry which is preliminary data.</text>
</comment>
<feature type="transmembrane region" description="Helical" evidence="1">
    <location>
        <begin position="12"/>
        <end position="34"/>
    </location>
</feature>
<dbReference type="EMBL" id="VWXX01000001">
    <property type="protein sequence ID" value="KAA6187863.1"/>
    <property type="molecule type" value="Genomic_DNA"/>
</dbReference>
<feature type="transmembrane region" description="Helical" evidence="1">
    <location>
        <begin position="363"/>
        <end position="382"/>
    </location>
</feature>
<evidence type="ECO:0000256" key="1">
    <source>
        <dbReference type="SAM" id="Phobius"/>
    </source>
</evidence>
<feature type="transmembrane region" description="Helical" evidence="1">
    <location>
        <begin position="331"/>
        <end position="351"/>
    </location>
</feature>
<feature type="transmembrane region" description="Helical" evidence="1">
    <location>
        <begin position="100"/>
        <end position="120"/>
    </location>
</feature>
<gene>
    <name evidence="2" type="ORF">F2Q65_01090</name>
</gene>
<dbReference type="OrthoDB" id="5948305at2"/>
<feature type="transmembrane region" description="Helical" evidence="1">
    <location>
        <begin position="154"/>
        <end position="175"/>
    </location>
</feature>
<evidence type="ECO:0000313" key="3">
    <source>
        <dbReference type="Proteomes" id="UP000322981"/>
    </source>
</evidence>
<dbReference type="Proteomes" id="UP000322981">
    <property type="component" value="Unassembled WGS sequence"/>
</dbReference>
<accession>A0A5M8FVS6</accession>
<keyword evidence="1" id="KW-1133">Transmembrane helix</keyword>
<protein>
    <recommendedName>
        <fullName evidence="4">Glycosyltransferase RgtA/B/C/D-like domain-containing protein</fullName>
    </recommendedName>
</protein>
<keyword evidence="1" id="KW-0812">Transmembrane</keyword>
<evidence type="ECO:0000313" key="2">
    <source>
        <dbReference type="EMBL" id="KAA6187863.1"/>
    </source>
</evidence>
<evidence type="ECO:0008006" key="4">
    <source>
        <dbReference type="Google" id="ProtNLM"/>
    </source>
</evidence>
<feature type="transmembrane region" description="Helical" evidence="1">
    <location>
        <begin position="231"/>
        <end position="250"/>
    </location>
</feature>
<feature type="transmembrane region" description="Helical" evidence="1">
    <location>
        <begin position="132"/>
        <end position="148"/>
    </location>
</feature>
<name>A0A5M8FVS6_9GAMM</name>
<feature type="transmembrane region" description="Helical" evidence="1">
    <location>
        <begin position="271"/>
        <end position="289"/>
    </location>
</feature>
<keyword evidence="1" id="KW-0472">Membrane</keyword>
<sequence length="600" mass="68565">MNRRSIYNIEPHAWWLLLAIMAASLSLLNTLYFISQASNPIIRSDGWYFLDSVISNWAREGFELADIFAKRGIFDHAQPLNKLALWANYEFFKLDFRLEALVGFCGLFALIITLLILYITQIDVRNKVDTRTAIAFVCAILVISSLNSTELYSWPLVTFGFLILFLISLISWQTYRYLTAQKAYTALALSALLFILIGDTTAVIVWASLLSTIAIFFVGSDTHFKKNSFQWLFWSAPFVVAYFVWTNISFIDLNPKPAVQLQSSVNWLDPYFYFESIRIIFSASIMHNQHFAHLDDNHERIISWVVAFAVLLAYVWYFVNLIFMRKDQNCIKFYTTFILVYATISVLGIVAGRVDAFGVNYLYQPRYVIIYQLIPFALLIDLSFTKKSSAKRTVTTLFSWLGFAILVALQAYYTAQAYYSIQWISRNQEEQAKTIGRYMLNPSAAMEACPPVSLPLCSLPDGKRAELLNLLASEDLNIMNWGFQWRYRIFPLDENLGPLSHISASNWGPRVITATAEPTPIWIKLDESLIDSRTHLMVRIGTHEVAPQIARDHITFVIPNDLSKTAGDYPIELLDFSSRSLHIGIIKVTTPIKSTAIENN</sequence>
<dbReference type="RefSeq" id="WP_150089524.1">
    <property type="nucleotide sequence ID" value="NZ_VWXX01000001.1"/>
</dbReference>
<feature type="transmembrane region" description="Helical" evidence="1">
    <location>
        <begin position="301"/>
        <end position="319"/>
    </location>
</feature>
<proteinExistence type="predicted"/>
<dbReference type="AlphaFoldDB" id="A0A5M8FVS6"/>
<organism evidence="2 3">
    <name type="scientific">Thiohalocapsa marina</name>
    <dbReference type="NCBI Taxonomy" id="424902"/>
    <lineage>
        <taxon>Bacteria</taxon>
        <taxon>Pseudomonadati</taxon>
        <taxon>Pseudomonadota</taxon>
        <taxon>Gammaproteobacteria</taxon>
        <taxon>Chromatiales</taxon>
        <taxon>Chromatiaceae</taxon>
        <taxon>Thiohalocapsa</taxon>
    </lineage>
</organism>
<feature type="transmembrane region" description="Helical" evidence="1">
    <location>
        <begin position="187"/>
        <end position="219"/>
    </location>
</feature>
<feature type="transmembrane region" description="Helical" evidence="1">
    <location>
        <begin position="394"/>
        <end position="413"/>
    </location>
</feature>